<keyword evidence="7 17" id="KW-0235">DNA replication</keyword>
<dbReference type="SUPFAM" id="SSF47807">
    <property type="entry name" value="5' to 3' exonuclease, C-terminal subdomain"/>
    <property type="match status" value="1"/>
</dbReference>
<dbReference type="InterPro" id="IPR001098">
    <property type="entry name" value="DNA-dir_DNA_pol_A_palm_dom"/>
</dbReference>
<dbReference type="EC" id="2.7.7.7" evidence="3 16"/>
<dbReference type="InterPro" id="IPR020046">
    <property type="entry name" value="5-3_exonucl_a-hlix_arch_N"/>
</dbReference>
<evidence type="ECO:0000259" key="18">
    <source>
        <dbReference type="SMART" id="SM00474"/>
    </source>
</evidence>
<dbReference type="RefSeq" id="WP_249514921.1">
    <property type="nucleotide sequence ID" value="NZ_CP093366.1"/>
</dbReference>
<keyword evidence="14 17" id="KW-0234">DNA repair</keyword>
<keyword evidence="10" id="KW-0378">Hydrolase</keyword>
<dbReference type="InterPro" id="IPR018320">
    <property type="entry name" value="DNA_polymerase_1"/>
</dbReference>
<dbReference type="EMBL" id="CP093366">
    <property type="protein sequence ID" value="UQS82643.1"/>
    <property type="molecule type" value="Genomic_DNA"/>
</dbReference>
<dbReference type="Gene3D" id="1.10.150.20">
    <property type="entry name" value="5' to 3' exonuclease, C-terminal subdomain"/>
    <property type="match status" value="2"/>
</dbReference>
<dbReference type="Pfam" id="PF01367">
    <property type="entry name" value="5_3_exonuc"/>
    <property type="match status" value="1"/>
</dbReference>
<dbReference type="InterPro" id="IPR002562">
    <property type="entry name" value="3'-5'_exonuclease_dom"/>
</dbReference>
<sequence length="885" mass="100104">MTTKRLVLVDGNSIAFRAFFAMHNVLDKFKTPEGLHTNAIYAFNSMLNLILNKANPTDMLVAFDAGKVTFRTKMYPQYKGDRPTTPDEFREQLPYIKELLTARGIKSYELANYEADDIIGTMATQAKQQGYEVVIVTGDHDLTQLADDRVTVALTVKGVSDLEFYTPESFKEEMDITPRQLIDLKGLMGDTSDHYPGVSKVGKITALKLLHQYGSIENLYANLGEMKPSRLKDHLIEDKDMAFLCKQLAEINCQAPVTIQLNELHYDGDQREQLIAFYRKLNFRSFLNQMDVPLDPHPAEARAKVDYQPLTVTALKELVQKQQPLSVVIEMLGADYHTEPIIGVAVGNEETILVADHDDILLDDFTKQWLADEQAVKYVFDLKCDLVTLNRYGILFKGATFDALLASYLVDVNDNTNDLGLIAQSYGYSNLLPDMEVYGKGAHVAVPPTERLQEHLANKVAALNYLQKSLPEALKKHDQDQLFDEIELPLSHVLAQMEIDGVKVDTNVLRTMQNDLSGRLAALEAAIYEKAGQKFNINSSKQLSEILFDKMGLKPLKKTKTGYSTSMEVLEKLRDQAPIVDDILNYRQVAKIQSTYVLGLLKAIAPDCRVHTRYLQTLTQTGRLSSVDPNLQNIPARDEGRDIRKAFVPQQAGWQLFSSDYSQIELRVLAHLSGDDNMQQAFREDYDIHAHTAMKIFNLHSVDEVTPNMRRKAKATNFGIVYGISDYGLAKNIGISRKEAAEFINSYFDQYPKVEEYMNEMVKKAREDGYVETIMHRRRYLPDIHARSFPVRSFAERTAMNTPIQGSAADIIKIAMINMEQQLKEQHLQARMLLQVHDELIFEAPQEEIEILAQLVPKVMDSAVTLDVPLKVESAAGRTWFEAKG</sequence>
<comment type="similarity">
    <text evidence="1 17">Belongs to the DNA polymerase type-A family.</text>
</comment>
<dbReference type="InterPro" id="IPR002421">
    <property type="entry name" value="5-3_exonuclease"/>
</dbReference>
<proteinExistence type="inferred from homology"/>
<keyword evidence="8" id="KW-0540">Nuclease</keyword>
<dbReference type="PROSITE" id="PS00447">
    <property type="entry name" value="DNA_POLYMERASE_A"/>
    <property type="match status" value="1"/>
</dbReference>
<evidence type="ECO:0000256" key="14">
    <source>
        <dbReference type="ARBA" id="ARBA00023204"/>
    </source>
</evidence>
<comment type="catalytic activity">
    <reaction evidence="15 17">
        <text>DNA(n) + a 2'-deoxyribonucleoside 5'-triphosphate = DNA(n+1) + diphosphate</text>
        <dbReference type="Rhea" id="RHEA:22508"/>
        <dbReference type="Rhea" id="RHEA-COMP:17339"/>
        <dbReference type="Rhea" id="RHEA-COMP:17340"/>
        <dbReference type="ChEBI" id="CHEBI:33019"/>
        <dbReference type="ChEBI" id="CHEBI:61560"/>
        <dbReference type="ChEBI" id="CHEBI:173112"/>
        <dbReference type="EC" id="2.7.7.7"/>
    </reaction>
</comment>
<reference evidence="21" key="1">
    <citation type="journal article" date="2022" name="Int. J. Syst. Evol. Microbiol.">
        <title>Apilactobacillus apisilvae sp. nov., Nicolia spurrieriana gen. nov. sp. nov., Bombilactobacillus folatiphilus sp. nov. and Bombilactobacillus thymidiniphilus sp. nov., four new lactic acid bacterial isolates from stingless bees Tetragonula carbonaria and Austroplebeia australis.</title>
        <authorList>
            <person name="Oliphant S.A."/>
            <person name="Watson-Haigh N.S."/>
            <person name="Sumby K.M."/>
            <person name="Gardner J."/>
            <person name="Groom S."/>
            <person name="Jiranek V."/>
        </authorList>
    </citation>
    <scope>NUCLEOTIDE SEQUENCE</scope>
    <source>
        <strain evidence="21">SG4_D2</strain>
    </source>
</reference>
<evidence type="ECO:0000256" key="16">
    <source>
        <dbReference type="NCBIfam" id="TIGR00593"/>
    </source>
</evidence>
<keyword evidence="13 17" id="KW-0238">DNA-binding</keyword>
<evidence type="ECO:0000256" key="12">
    <source>
        <dbReference type="ARBA" id="ARBA00022932"/>
    </source>
</evidence>
<evidence type="ECO:0000256" key="17">
    <source>
        <dbReference type="RuleBase" id="RU004460"/>
    </source>
</evidence>
<dbReference type="SUPFAM" id="SSF88723">
    <property type="entry name" value="PIN domain-like"/>
    <property type="match status" value="1"/>
</dbReference>
<evidence type="ECO:0000256" key="11">
    <source>
        <dbReference type="ARBA" id="ARBA00022839"/>
    </source>
</evidence>
<evidence type="ECO:0000256" key="1">
    <source>
        <dbReference type="ARBA" id="ARBA00007705"/>
    </source>
</evidence>
<keyword evidence="6 17" id="KW-0548">Nucleotidyltransferase</keyword>
<dbReference type="PANTHER" id="PTHR10133">
    <property type="entry name" value="DNA POLYMERASE I"/>
    <property type="match status" value="1"/>
</dbReference>
<dbReference type="SMART" id="SM00482">
    <property type="entry name" value="POLAc"/>
    <property type="match status" value="1"/>
</dbReference>
<keyword evidence="11" id="KW-0269">Exonuclease</keyword>
<evidence type="ECO:0000256" key="6">
    <source>
        <dbReference type="ARBA" id="ARBA00022695"/>
    </source>
</evidence>
<evidence type="ECO:0000313" key="21">
    <source>
        <dbReference type="EMBL" id="UQS82643.1"/>
    </source>
</evidence>
<dbReference type="CDD" id="cd09898">
    <property type="entry name" value="H3TH_53EXO"/>
    <property type="match status" value="1"/>
</dbReference>
<dbReference type="SMART" id="SM00279">
    <property type="entry name" value="HhH2"/>
    <property type="match status" value="1"/>
</dbReference>
<dbReference type="SMART" id="SM00475">
    <property type="entry name" value="53EXOc"/>
    <property type="match status" value="1"/>
</dbReference>
<dbReference type="Pfam" id="PF00476">
    <property type="entry name" value="DNA_pol_A"/>
    <property type="match status" value="1"/>
</dbReference>
<dbReference type="PANTHER" id="PTHR10133:SF27">
    <property type="entry name" value="DNA POLYMERASE NU"/>
    <property type="match status" value="1"/>
</dbReference>
<organism evidence="21 22">
    <name type="scientific">Bombilactobacillus folatiphilus</name>
    <dbReference type="NCBI Taxonomy" id="2923362"/>
    <lineage>
        <taxon>Bacteria</taxon>
        <taxon>Bacillati</taxon>
        <taxon>Bacillota</taxon>
        <taxon>Bacilli</taxon>
        <taxon>Lactobacillales</taxon>
        <taxon>Lactobacillaceae</taxon>
        <taxon>Bombilactobacillus</taxon>
    </lineage>
</organism>
<dbReference type="InterPro" id="IPR002298">
    <property type="entry name" value="DNA_polymerase_A"/>
</dbReference>
<dbReference type="InterPro" id="IPR020045">
    <property type="entry name" value="DNA_polI_H3TH"/>
</dbReference>
<dbReference type="CDD" id="cd09859">
    <property type="entry name" value="PIN_53EXO"/>
    <property type="match status" value="1"/>
</dbReference>
<dbReference type="Gene3D" id="1.20.1060.10">
    <property type="entry name" value="Taq DNA Polymerase, Chain T, domain 4"/>
    <property type="match status" value="1"/>
</dbReference>
<dbReference type="SUPFAM" id="SSF53098">
    <property type="entry name" value="Ribonuclease H-like"/>
    <property type="match status" value="1"/>
</dbReference>
<dbReference type="InterPro" id="IPR008918">
    <property type="entry name" value="HhH2"/>
</dbReference>
<evidence type="ECO:0000259" key="19">
    <source>
        <dbReference type="SMART" id="SM00475"/>
    </source>
</evidence>
<dbReference type="Pfam" id="PF02739">
    <property type="entry name" value="5_3_exonuc_N"/>
    <property type="match status" value="1"/>
</dbReference>
<dbReference type="InterPro" id="IPR054690">
    <property type="entry name" value="DNA_polI_exonuclease"/>
</dbReference>
<dbReference type="SUPFAM" id="SSF56672">
    <property type="entry name" value="DNA/RNA polymerases"/>
    <property type="match status" value="1"/>
</dbReference>
<evidence type="ECO:0000256" key="3">
    <source>
        <dbReference type="ARBA" id="ARBA00012417"/>
    </source>
</evidence>
<evidence type="ECO:0000256" key="4">
    <source>
        <dbReference type="ARBA" id="ARBA00020311"/>
    </source>
</evidence>
<keyword evidence="9 17" id="KW-0227">DNA damage</keyword>
<dbReference type="GO" id="GO:0003887">
    <property type="term" value="F:DNA-directed DNA polymerase activity"/>
    <property type="evidence" value="ECO:0007669"/>
    <property type="project" value="UniProtKB-EC"/>
</dbReference>
<dbReference type="NCBIfam" id="TIGR00593">
    <property type="entry name" value="pola"/>
    <property type="match status" value="1"/>
</dbReference>
<evidence type="ECO:0000256" key="13">
    <source>
        <dbReference type="ARBA" id="ARBA00023125"/>
    </source>
</evidence>
<feature type="domain" description="3'-5' exonuclease" evidence="18">
    <location>
        <begin position="306"/>
        <end position="475"/>
    </location>
</feature>
<keyword evidence="22" id="KW-1185">Reference proteome</keyword>
<dbReference type="CDD" id="cd08637">
    <property type="entry name" value="DNA_pol_A_pol_I_C"/>
    <property type="match status" value="1"/>
</dbReference>
<dbReference type="Gene3D" id="3.30.70.370">
    <property type="match status" value="1"/>
</dbReference>
<evidence type="ECO:0000256" key="5">
    <source>
        <dbReference type="ARBA" id="ARBA00022679"/>
    </source>
</evidence>
<dbReference type="InterPro" id="IPR036279">
    <property type="entry name" value="5-3_exonuclease_C_sf"/>
</dbReference>
<dbReference type="PRINTS" id="PR00868">
    <property type="entry name" value="DNAPOLI"/>
</dbReference>
<feature type="domain" description="DNA-directed DNA polymerase family A palm" evidence="20">
    <location>
        <begin position="640"/>
        <end position="848"/>
    </location>
</feature>
<dbReference type="InterPro" id="IPR036397">
    <property type="entry name" value="RNaseH_sf"/>
</dbReference>
<name>A0ABY4PAD6_9LACO</name>
<evidence type="ECO:0000256" key="10">
    <source>
        <dbReference type="ARBA" id="ARBA00022801"/>
    </source>
</evidence>
<evidence type="ECO:0000256" key="7">
    <source>
        <dbReference type="ARBA" id="ARBA00022705"/>
    </source>
</evidence>
<dbReference type="InterPro" id="IPR019760">
    <property type="entry name" value="DNA-dir_DNA_pol_A_CS"/>
</dbReference>
<keyword evidence="5 17" id="KW-0808">Transferase</keyword>
<feature type="domain" description="5'-3' exonuclease" evidence="19">
    <location>
        <begin position="4"/>
        <end position="267"/>
    </location>
</feature>
<dbReference type="Pfam" id="PF22619">
    <property type="entry name" value="DNA_polI_exo1"/>
    <property type="match status" value="1"/>
</dbReference>
<protein>
    <recommendedName>
        <fullName evidence="4 16">DNA polymerase I</fullName>
        <ecNumber evidence="3 16">2.7.7.7</ecNumber>
    </recommendedName>
</protein>
<dbReference type="SMART" id="SM00474">
    <property type="entry name" value="35EXOc"/>
    <property type="match status" value="1"/>
</dbReference>
<dbReference type="Gene3D" id="3.30.420.10">
    <property type="entry name" value="Ribonuclease H-like superfamily/Ribonuclease H"/>
    <property type="match status" value="1"/>
</dbReference>
<evidence type="ECO:0000256" key="9">
    <source>
        <dbReference type="ARBA" id="ARBA00022763"/>
    </source>
</evidence>
<evidence type="ECO:0000313" key="22">
    <source>
        <dbReference type="Proteomes" id="UP000831495"/>
    </source>
</evidence>
<evidence type="ECO:0000256" key="8">
    <source>
        <dbReference type="ARBA" id="ARBA00022722"/>
    </source>
</evidence>
<dbReference type="Proteomes" id="UP000831495">
    <property type="component" value="Chromosome"/>
</dbReference>
<dbReference type="Gene3D" id="3.40.50.1010">
    <property type="entry name" value="5'-nuclease"/>
    <property type="match status" value="1"/>
</dbReference>
<dbReference type="CDD" id="cd06140">
    <property type="entry name" value="DNA_polA_I_Bacillus_like_exo"/>
    <property type="match status" value="1"/>
</dbReference>
<comment type="subunit">
    <text evidence="2 17">Single-chain monomer with multiple functions.</text>
</comment>
<evidence type="ECO:0000256" key="15">
    <source>
        <dbReference type="ARBA" id="ARBA00049244"/>
    </source>
</evidence>
<keyword evidence="12 17" id="KW-0239">DNA-directed DNA polymerase</keyword>
<dbReference type="InterPro" id="IPR029060">
    <property type="entry name" value="PIN-like_dom_sf"/>
</dbReference>
<gene>
    <name evidence="17 21" type="primary">polA</name>
    <name evidence="21" type="ORF">MOO45_03080</name>
</gene>
<accession>A0ABY4PAD6</accession>
<evidence type="ECO:0000256" key="2">
    <source>
        <dbReference type="ARBA" id="ARBA00011541"/>
    </source>
</evidence>
<dbReference type="NCBIfam" id="NF004397">
    <property type="entry name" value="PRK05755.1"/>
    <property type="match status" value="1"/>
</dbReference>
<dbReference type="InterPro" id="IPR012337">
    <property type="entry name" value="RNaseH-like_sf"/>
</dbReference>
<dbReference type="InterPro" id="IPR043502">
    <property type="entry name" value="DNA/RNA_pol_sf"/>
</dbReference>
<evidence type="ECO:0000259" key="20">
    <source>
        <dbReference type="SMART" id="SM00482"/>
    </source>
</evidence>